<dbReference type="Proteomes" id="UP000614410">
    <property type="component" value="Unassembled WGS sequence"/>
</dbReference>
<evidence type="ECO:0000313" key="2">
    <source>
        <dbReference type="Proteomes" id="UP000614410"/>
    </source>
</evidence>
<evidence type="ECO:0000313" key="1">
    <source>
        <dbReference type="EMBL" id="MBJ7607955.1"/>
    </source>
</evidence>
<sequence length="134" mass="13890">MPASCVAHTVAHHALSLPQAWEDHPWEGDLVAKVGKKIFAFLATGDHDSLGVKLPASAGFALSLACADPMGYGLGKHGWVTVNLVDSSLPGVEVLCDWVTESYRAVASKTLVRQLDSGEAASVVPTAGVPSAAQ</sequence>
<protein>
    <submittedName>
        <fullName evidence="1">MmcQ/YjbR family DNA-binding protein</fullName>
    </submittedName>
</protein>
<dbReference type="SUPFAM" id="SSF142906">
    <property type="entry name" value="YjbR-like"/>
    <property type="match status" value="1"/>
</dbReference>
<dbReference type="InterPro" id="IPR058532">
    <property type="entry name" value="YjbR/MT2646/Rv2570-like"/>
</dbReference>
<proteinExistence type="predicted"/>
<keyword evidence="1" id="KW-0238">DNA-binding</keyword>
<organism evidence="1 2">
    <name type="scientific">Candidatus Amunia macphersoniae</name>
    <dbReference type="NCBI Taxonomy" id="3127014"/>
    <lineage>
        <taxon>Bacteria</taxon>
        <taxon>Bacillati</taxon>
        <taxon>Candidatus Dormiibacterota</taxon>
        <taxon>Candidatus Dormibacteria</taxon>
        <taxon>Candidatus Aeolococcales</taxon>
        <taxon>Candidatus Aeolococcaceae</taxon>
        <taxon>Candidatus Amunia</taxon>
    </lineage>
</organism>
<name>A0A934NF05_9BACT</name>
<dbReference type="AlphaFoldDB" id="A0A934NF05"/>
<dbReference type="GO" id="GO:0003677">
    <property type="term" value="F:DNA binding"/>
    <property type="evidence" value="ECO:0007669"/>
    <property type="project" value="UniProtKB-KW"/>
</dbReference>
<dbReference type="EMBL" id="JAEKNN010000005">
    <property type="protein sequence ID" value="MBJ7607955.1"/>
    <property type="molecule type" value="Genomic_DNA"/>
</dbReference>
<comment type="caution">
    <text evidence="1">The sequence shown here is derived from an EMBL/GenBank/DDBJ whole genome shotgun (WGS) entry which is preliminary data.</text>
</comment>
<reference evidence="1 2" key="1">
    <citation type="submission" date="2020-10" db="EMBL/GenBank/DDBJ databases">
        <title>Ca. Dormibacterota MAGs.</title>
        <authorList>
            <person name="Montgomery K."/>
        </authorList>
    </citation>
    <scope>NUCLEOTIDE SEQUENCE [LARGE SCALE GENOMIC DNA]</scope>
    <source>
        <strain evidence="1">Mitchell_Peninsula_5</strain>
    </source>
</reference>
<dbReference type="Gene3D" id="3.90.1150.30">
    <property type="match status" value="1"/>
</dbReference>
<dbReference type="InterPro" id="IPR038056">
    <property type="entry name" value="YjbR-like_sf"/>
</dbReference>
<dbReference type="Pfam" id="PF04237">
    <property type="entry name" value="YjbR"/>
    <property type="match status" value="1"/>
</dbReference>
<accession>A0A934NF05</accession>
<gene>
    <name evidence="1" type="ORF">JF887_00785</name>
</gene>